<dbReference type="EMBL" id="JBHRYB010000005">
    <property type="protein sequence ID" value="MFC3679734.1"/>
    <property type="molecule type" value="Genomic_DNA"/>
</dbReference>
<evidence type="ECO:0000259" key="2">
    <source>
        <dbReference type="Pfam" id="PF13386"/>
    </source>
</evidence>
<dbReference type="PANTHER" id="PTHR42208:SF1">
    <property type="entry name" value="HEAVY METAL TRANSPORTER"/>
    <property type="match status" value="1"/>
</dbReference>
<organism evidence="3 4">
    <name type="scientific">Bacterioplanoides pacificum</name>
    <dbReference type="NCBI Taxonomy" id="1171596"/>
    <lineage>
        <taxon>Bacteria</taxon>
        <taxon>Pseudomonadati</taxon>
        <taxon>Pseudomonadota</taxon>
        <taxon>Gammaproteobacteria</taxon>
        <taxon>Oceanospirillales</taxon>
        <taxon>Oceanospirillaceae</taxon>
        <taxon>Bacterioplanoides</taxon>
    </lineage>
</organism>
<dbReference type="Pfam" id="PF13386">
    <property type="entry name" value="DsbD_2"/>
    <property type="match status" value="1"/>
</dbReference>
<evidence type="ECO:0000256" key="1">
    <source>
        <dbReference type="SAM" id="Phobius"/>
    </source>
</evidence>
<protein>
    <submittedName>
        <fullName evidence="3">Sulfite exporter TauE/SafE family protein</fullName>
    </submittedName>
</protein>
<dbReference type="PANTHER" id="PTHR42208">
    <property type="entry name" value="HEAVY METAL TRANSPORTER-RELATED"/>
    <property type="match status" value="1"/>
</dbReference>
<sequence>MNEPLSLLTALLIGLFGASHCLVMCGGIAAATGNSSLPERRLASLLAFNGGRISSYAVAGLLVGAAGLWLQQLHDSLMLLLRSLAGVMLILMGLYVARWASWLTRIERLGQYLWRFLQPQTGRLLQQSSLTARFGLGMLWGWLPCGLIYSTLSWVAANGDPLLGALTMATFGLGTLPALLAGGLAAATLSRWLNHQLTRQLAGLLLIGYGLWTVTSVWLPVLDRSISH</sequence>
<dbReference type="Proteomes" id="UP001595722">
    <property type="component" value="Unassembled WGS sequence"/>
</dbReference>
<evidence type="ECO:0000313" key="4">
    <source>
        <dbReference type="Proteomes" id="UP001595722"/>
    </source>
</evidence>
<feature type="transmembrane region" description="Helical" evidence="1">
    <location>
        <begin position="162"/>
        <end position="189"/>
    </location>
</feature>
<keyword evidence="1" id="KW-0472">Membrane</keyword>
<keyword evidence="4" id="KW-1185">Reference proteome</keyword>
<proteinExistence type="predicted"/>
<feature type="transmembrane region" description="Helical" evidence="1">
    <location>
        <begin position="6"/>
        <end position="32"/>
    </location>
</feature>
<comment type="caution">
    <text evidence="3">The sequence shown here is derived from an EMBL/GenBank/DDBJ whole genome shotgun (WGS) entry which is preliminary data.</text>
</comment>
<dbReference type="RefSeq" id="WP_376865499.1">
    <property type="nucleotide sequence ID" value="NZ_JBHRYB010000005.1"/>
</dbReference>
<reference evidence="4" key="1">
    <citation type="journal article" date="2019" name="Int. J. Syst. Evol. Microbiol.">
        <title>The Global Catalogue of Microorganisms (GCM) 10K type strain sequencing project: providing services to taxonomists for standard genome sequencing and annotation.</title>
        <authorList>
            <consortium name="The Broad Institute Genomics Platform"/>
            <consortium name="The Broad Institute Genome Sequencing Center for Infectious Disease"/>
            <person name="Wu L."/>
            <person name="Ma J."/>
        </authorList>
    </citation>
    <scope>NUCLEOTIDE SEQUENCE [LARGE SCALE GENOMIC DNA]</scope>
    <source>
        <strain evidence="4">KCTC 42424</strain>
    </source>
</reference>
<feature type="transmembrane region" description="Helical" evidence="1">
    <location>
        <begin position="53"/>
        <end position="71"/>
    </location>
</feature>
<name>A0ABV7VQN2_9GAMM</name>
<feature type="domain" description="Urease accessory protein UreH-like transmembrane" evidence="2">
    <location>
        <begin position="9"/>
        <end position="212"/>
    </location>
</feature>
<feature type="transmembrane region" description="Helical" evidence="1">
    <location>
        <begin position="201"/>
        <end position="221"/>
    </location>
</feature>
<keyword evidence="1" id="KW-1133">Transmembrane helix</keyword>
<feature type="transmembrane region" description="Helical" evidence="1">
    <location>
        <begin position="134"/>
        <end position="156"/>
    </location>
</feature>
<evidence type="ECO:0000313" key="3">
    <source>
        <dbReference type="EMBL" id="MFC3679734.1"/>
    </source>
</evidence>
<feature type="transmembrane region" description="Helical" evidence="1">
    <location>
        <begin position="77"/>
        <end position="97"/>
    </location>
</feature>
<keyword evidence="1" id="KW-0812">Transmembrane</keyword>
<gene>
    <name evidence="3" type="ORF">ACFOMG_06375</name>
</gene>
<accession>A0ABV7VQN2</accession>
<dbReference type="InterPro" id="IPR039447">
    <property type="entry name" value="UreH-like_TM_dom"/>
</dbReference>